<dbReference type="OrthoDB" id="9759608at2"/>
<dbReference type="AlphaFoldDB" id="A0A255Z1B4"/>
<name>A0A255Z1B4_9SPHN</name>
<evidence type="ECO:0000259" key="3">
    <source>
        <dbReference type="Pfam" id="PF02538"/>
    </source>
</evidence>
<evidence type="ECO:0000256" key="1">
    <source>
        <dbReference type="ARBA" id="ARBA00010403"/>
    </source>
</evidence>
<evidence type="ECO:0000259" key="4">
    <source>
        <dbReference type="Pfam" id="PF05378"/>
    </source>
</evidence>
<protein>
    <submittedName>
        <fullName evidence="5">5-oxoprolinase</fullName>
    </submittedName>
</protein>
<feature type="domain" description="Hydantoinase B/oxoprolinase" evidence="3">
    <location>
        <begin position="676"/>
        <end position="1189"/>
    </location>
</feature>
<keyword evidence="6" id="KW-1185">Reference proteome</keyword>
<accession>A0A255Z1B4</accession>
<dbReference type="Pfam" id="PF02538">
    <property type="entry name" value="Hydantoinase_B"/>
    <property type="match status" value="1"/>
</dbReference>
<reference evidence="5 6" key="1">
    <citation type="submission" date="2017-07" db="EMBL/GenBank/DDBJ databases">
        <title>Sandarakinorhabdus cyanobacteriorum sp. nov., a novel bacterium isolated from cyanobacterial aggregates in a eutrophic lake.</title>
        <authorList>
            <person name="Cai H."/>
        </authorList>
    </citation>
    <scope>NUCLEOTIDE SEQUENCE [LARGE SCALE GENOMIC DNA]</scope>
    <source>
        <strain evidence="5 6">TH057</strain>
    </source>
</reference>
<comment type="caution">
    <text evidence="5">The sequence shown here is derived from an EMBL/GenBank/DDBJ whole genome shotgun (WGS) entry which is preliminary data.</text>
</comment>
<dbReference type="InterPro" id="IPR008040">
    <property type="entry name" value="Hydant_A_N"/>
</dbReference>
<dbReference type="RefSeq" id="WP_094472575.1">
    <property type="nucleotide sequence ID" value="NZ_NOXT01000067.1"/>
</dbReference>
<dbReference type="GO" id="GO:0017168">
    <property type="term" value="F:5-oxoprolinase (ATP-hydrolyzing) activity"/>
    <property type="evidence" value="ECO:0007669"/>
    <property type="project" value="TreeGrafter"/>
</dbReference>
<dbReference type="GO" id="GO:0006749">
    <property type="term" value="P:glutathione metabolic process"/>
    <property type="evidence" value="ECO:0007669"/>
    <property type="project" value="TreeGrafter"/>
</dbReference>
<dbReference type="Pfam" id="PF01968">
    <property type="entry name" value="Hydantoinase_A"/>
    <property type="match status" value="1"/>
</dbReference>
<comment type="similarity">
    <text evidence="1">Belongs to the oxoprolinase family.</text>
</comment>
<evidence type="ECO:0000259" key="2">
    <source>
        <dbReference type="Pfam" id="PF01968"/>
    </source>
</evidence>
<proteinExistence type="inferred from homology"/>
<dbReference type="PANTHER" id="PTHR11365">
    <property type="entry name" value="5-OXOPROLINASE RELATED"/>
    <property type="match status" value="1"/>
</dbReference>
<organism evidence="5 6">
    <name type="scientific">Sandarakinorhabdus cyanobacteriorum</name>
    <dbReference type="NCBI Taxonomy" id="1981098"/>
    <lineage>
        <taxon>Bacteria</taxon>
        <taxon>Pseudomonadati</taxon>
        <taxon>Pseudomonadota</taxon>
        <taxon>Alphaproteobacteria</taxon>
        <taxon>Sphingomonadales</taxon>
        <taxon>Sphingosinicellaceae</taxon>
        <taxon>Sandarakinorhabdus</taxon>
    </lineage>
</organism>
<dbReference type="EMBL" id="NOXT01000067">
    <property type="protein sequence ID" value="OYQ34695.1"/>
    <property type="molecule type" value="Genomic_DNA"/>
</dbReference>
<dbReference type="GO" id="GO:0005829">
    <property type="term" value="C:cytosol"/>
    <property type="evidence" value="ECO:0007669"/>
    <property type="project" value="TreeGrafter"/>
</dbReference>
<dbReference type="InterPro" id="IPR002821">
    <property type="entry name" value="Hydantoinase_A"/>
</dbReference>
<dbReference type="InterPro" id="IPR003692">
    <property type="entry name" value="Hydantoinase_B"/>
</dbReference>
<feature type="domain" description="Hydantoinase/oxoprolinase N-terminal" evidence="4">
    <location>
        <begin position="6"/>
        <end position="178"/>
    </location>
</feature>
<sequence>MTGWQFWIDRGGTFTDIVALRPDGRLVTAKLLSNAPDRYQDAALEGIARLRGADPAPIAAVRMGTTVATNALLERKGEPTLLAITAGHADALIIGHQARPRIFDLHIEKPAPLHGAVVEIPERVAADGAVLQPLDAAATTARLQQAFADGWRSIAIACLHGHAHPAHERQVADIARAIGFTQITCSHDVGAVIRLVPRANTAVVDAYLSPPLAAYVNQVAAGLNGVRLDFMQSNGGLARAGHFRGRDAILSGPAGGIVGMAAAGRSAGETRLIGFDMGGTSTDVSLFDGQFERAEEVMIAGVPMRVPMLKIDTVAAGGGSIISVVGGRLKVGPESAGAVPGPACYRRGGPLTVTDANVMLGVLQPDFFPALFGPDGNQPLDADVVRAKFAALGRELGCTPEAAAQGALAIAVETMAQAIARISIARGHDVTRYALACFGGAGGQHACKVADALGMTRVLIHPLAGVLSAFGIGLAENRAVRQRSLNWPLGQDLAAEAAALAAEARAVLAAQGEAVADVRLSALVRYAGSDSGIELPLASAEAMAAAFADVQSRRFGFVVDDADLVVDTLIAEAVGHSPELVTIASDAVTTGPSAVTAPPPAATRPLFFATGAAETPIFHRHDLPPGCTLPGPALILDDSATTLVEPGWTLSVDAVHNLLLTRTTPLARLASAATVDPIRLELFANRFMAIAEDMGEALKTTAWSVNIKERLDFSCAIFDAAGHLVANAPHMPVHLGSMGDSVRTVMQGWQNSPRGIRTGDMFVLNNPYAGGTHLPDVTVVAPVFLDGAAGPAFWVAARGHQADIGGITPGSMPPDSTDISQEGVMIDNKLLIDQGNFLETEMLALLASGPWPARDPARCLGDLKAQAAACARGASALKALCAGEGAETVAAFMAHVQDDAEAAVRATISGLTDGECSVAMDNGGTIRVAVRIDQAAGRATIDFTGTSAQLSSNFNAPYAVAQAAVLYVFRCLAGNDLPMNDGCMRPLTLIVPDGCLLRPASPAAVVAGNVETSQIITDALFGAVGKLAASQGTMNNFTFGNKDFQYYETICGGAGAGVDSSGGGFAGASAVQTHMTNSRLTDPEVLESRFPVLVTRFAVRHGSGGAGRWPGGDGVIRHITARTTMTASLLSGRRATVPFGLAGGGPALPGNARVQRIDGTSEILGPCARVELAAGDAIIIETPGGGGFGA</sequence>
<dbReference type="PANTHER" id="PTHR11365:SF23">
    <property type="entry name" value="HYPOTHETICAL 5-OXOPROLINASE (EUROFUNG)-RELATED"/>
    <property type="match status" value="1"/>
</dbReference>
<feature type="domain" description="Hydantoinase A/oxoprolinase" evidence="2">
    <location>
        <begin position="198"/>
        <end position="478"/>
    </location>
</feature>
<dbReference type="Pfam" id="PF05378">
    <property type="entry name" value="Hydant_A_N"/>
    <property type="match status" value="1"/>
</dbReference>
<evidence type="ECO:0000313" key="6">
    <source>
        <dbReference type="Proteomes" id="UP000216991"/>
    </source>
</evidence>
<evidence type="ECO:0000313" key="5">
    <source>
        <dbReference type="EMBL" id="OYQ34695.1"/>
    </source>
</evidence>
<dbReference type="Proteomes" id="UP000216991">
    <property type="component" value="Unassembled WGS sequence"/>
</dbReference>
<dbReference type="InterPro" id="IPR045079">
    <property type="entry name" value="Oxoprolinase-like"/>
</dbReference>
<gene>
    <name evidence="5" type="ORF">CHU93_02270</name>
</gene>